<dbReference type="InterPro" id="IPR001098">
    <property type="entry name" value="DNA-dir_DNA_pol_A_palm_dom"/>
</dbReference>
<dbReference type="SUPFAM" id="SSF53098">
    <property type="entry name" value="Ribonuclease H-like"/>
    <property type="match status" value="1"/>
</dbReference>
<gene>
    <name evidence="4" type="ORF">UFOVP48_46</name>
</gene>
<keyword evidence="1" id="KW-0235">DNA replication</keyword>
<keyword evidence="4" id="KW-0239">DNA-directed DNA polymerase</keyword>
<dbReference type="InterPro" id="IPR002298">
    <property type="entry name" value="DNA_polymerase_A"/>
</dbReference>
<dbReference type="Gene3D" id="3.30.420.10">
    <property type="entry name" value="Ribonuclease H-like superfamily/Ribonuclease H"/>
    <property type="match status" value="1"/>
</dbReference>
<dbReference type="Pfam" id="PF00476">
    <property type="entry name" value="DNA_pol_A"/>
    <property type="match status" value="1"/>
</dbReference>
<dbReference type="InterPro" id="IPR043502">
    <property type="entry name" value="DNA/RNA_pol_sf"/>
</dbReference>
<evidence type="ECO:0000256" key="1">
    <source>
        <dbReference type="ARBA" id="ARBA00022705"/>
    </source>
</evidence>
<dbReference type="SMART" id="SM00482">
    <property type="entry name" value="POLAc"/>
    <property type="match status" value="1"/>
</dbReference>
<keyword evidence="2" id="KW-1194">Viral DNA replication</keyword>
<dbReference type="GO" id="GO:0006302">
    <property type="term" value="P:double-strand break repair"/>
    <property type="evidence" value="ECO:0007669"/>
    <property type="project" value="TreeGrafter"/>
</dbReference>
<dbReference type="PRINTS" id="PR00868">
    <property type="entry name" value="DNAPOLI"/>
</dbReference>
<dbReference type="Gene3D" id="3.30.70.370">
    <property type="match status" value="1"/>
</dbReference>
<evidence type="ECO:0000313" key="4">
    <source>
        <dbReference type="EMBL" id="CAB4123617.1"/>
    </source>
</evidence>
<dbReference type="Gene3D" id="1.10.150.20">
    <property type="entry name" value="5' to 3' exonuclease, C-terminal subdomain"/>
    <property type="match status" value="1"/>
</dbReference>
<keyword evidence="4" id="KW-0548">Nucleotidyltransferase</keyword>
<dbReference type="PANTHER" id="PTHR10133">
    <property type="entry name" value="DNA POLYMERASE I"/>
    <property type="match status" value="1"/>
</dbReference>
<evidence type="ECO:0000256" key="2">
    <source>
        <dbReference type="ARBA" id="ARBA00023109"/>
    </source>
</evidence>
<dbReference type="GO" id="GO:0006261">
    <property type="term" value="P:DNA-templated DNA replication"/>
    <property type="evidence" value="ECO:0007669"/>
    <property type="project" value="InterPro"/>
</dbReference>
<dbReference type="GO" id="GO:0039693">
    <property type="term" value="P:viral DNA genome replication"/>
    <property type="evidence" value="ECO:0007669"/>
    <property type="project" value="UniProtKB-KW"/>
</dbReference>
<dbReference type="InterPro" id="IPR036397">
    <property type="entry name" value="RNaseH_sf"/>
</dbReference>
<dbReference type="PANTHER" id="PTHR10133:SF27">
    <property type="entry name" value="DNA POLYMERASE NU"/>
    <property type="match status" value="1"/>
</dbReference>
<protein>
    <submittedName>
        <fullName evidence="4">DNA-directed DNA polymerase, family A, palm domain containing protein</fullName>
    </submittedName>
</protein>
<dbReference type="GO" id="GO:0003677">
    <property type="term" value="F:DNA binding"/>
    <property type="evidence" value="ECO:0007669"/>
    <property type="project" value="InterPro"/>
</dbReference>
<dbReference type="GO" id="GO:0003887">
    <property type="term" value="F:DNA-directed DNA polymerase activity"/>
    <property type="evidence" value="ECO:0007669"/>
    <property type="project" value="UniProtKB-KW"/>
</dbReference>
<name>A0A6J5KRU8_9CAUD</name>
<proteinExistence type="predicted"/>
<feature type="domain" description="DNA-directed DNA polymerase family A palm" evidence="3">
    <location>
        <begin position="360"/>
        <end position="595"/>
    </location>
</feature>
<sequence length="632" mass="70917">MTTSLVTCDLETFYSSTYSLSKLTTEEYIRSPQYETIGISLKLNNNPTVWVPQPKVDKVLRQNDWSNKLVICQNTAFDGAILNWHYGVDPLLWIDIMGMSRALFPHERSHSLAKQAERMGVGTKGNEVLHALGKHYADFSPEELSRYGQYCCNDTDLTKLLFDKYMAMGFPKIELRLLDLTLRMFIDPVLMLDEPKLRIHLTEVQDRKQALMESVRDTMLAEADPDYVHAIFSEGMAGIKKLLMSNDKFAALLRKFDVEPPTKVSPATGKLTYAFAKTDEAFKELGEHDDERIQILVAARLGNKSTLEETRTQRFIEMSHRGVFPVPLRYYGAHSGRWSGQDSVNLQNLTSNPKNPNAGKIKKTIVAPPGYVVIDCDSSQIEARTLAWLAGQQDLLDAFENKQDVYKLMASRIYNKPIEQITGIERQVGKVVILGAGYGVGHAKLKVFLKTIAGVEVTVEEAKRIIDAYRAAYPRIPELWRKADDSLRALAMGNGMQVDAVGVVHAVPDKGLSLPNGLHIQYPNLVQLHTAEGKKEWVYNSKGLSVKVYGGKVVENFCQAVARCIIAEQMLRIAKRYKVVLTVHDAIAIVAKVEEADVARQFVEDNMRWRPLWALDLPLACESGMGASYGDC</sequence>
<accession>A0A6J5KRU8</accession>
<evidence type="ECO:0000259" key="3">
    <source>
        <dbReference type="SMART" id="SM00482"/>
    </source>
</evidence>
<organism evidence="4">
    <name type="scientific">uncultured Caudovirales phage</name>
    <dbReference type="NCBI Taxonomy" id="2100421"/>
    <lineage>
        <taxon>Viruses</taxon>
        <taxon>Duplodnaviria</taxon>
        <taxon>Heunggongvirae</taxon>
        <taxon>Uroviricota</taxon>
        <taxon>Caudoviricetes</taxon>
        <taxon>Peduoviridae</taxon>
        <taxon>Maltschvirus</taxon>
        <taxon>Maltschvirus maltsch</taxon>
    </lineage>
</organism>
<dbReference type="InterPro" id="IPR012337">
    <property type="entry name" value="RNaseH-like_sf"/>
</dbReference>
<dbReference type="EMBL" id="LR796172">
    <property type="protein sequence ID" value="CAB4123617.1"/>
    <property type="molecule type" value="Genomic_DNA"/>
</dbReference>
<dbReference type="SUPFAM" id="SSF56672">
    <property type="entry name" value="DNA/RNA polymerases"/>
    <property type="match status" value="1"/>
</dbReference>
<reference evidence="4" key="1">
    <citation type="submission" date="2020-04" db="EMBL/GenBank/DDBJ databases">
        <authorList>
            <person name="Chiriac C."/>
            <person name="Salcher M."/>
            <person name="Ghai R."/>
            <person name="Kavagutti S V."/>
        </authorList>
    </citation>
    <scope>NUCLEOTIDE SEQUENCE</scope>
</reference>
<keyword evidence="4" id="KW-0808">Transferase</keyword>